<accession>A0A645FDJ9</accession>
<dbReference type="EMBL" id="VSSQ01057752">
    <property type="protein sequence ID" value="MPN11532.1"/>
    <property type="molecule type" value="Genomic_DNA"/>
</dbReference>
<reference evidence="1" key="1">
    <citation type="submission" date="2019-08" db="EMBL/GenBank/DDBJ databases">
        <authorList>
            <person name="Kucharzyk K."/>
            <person name="Murdoch R.W."/>
            <person name="Higgins S."/>
            <person name="Loffler F."/>
        </authorList>
    </citation>
    <scope>NUCLEOTIDE SEQUENCE</scope>
</reference>
<comment type="caution">
    <text evidence="1">The sequence shown here is derived from an EMBL/GenBank/DDBJ whole genome shotgun (WGS) entry which is preliminary data.</text>
</comment>
<proteinExistence type="predicted"/>
<dbReference type="AlphaFoldDB" id="A0A645FDJ9"/>
<name>A0A645FDJ9_9ZZZZ</name>
<organism evidence="1">
    <name type="scientific">bioreactor metagenome</name>
    <dbReference type="NCBI Taxonomy" id="1076179"/>
    <lineage>
        <taxon>unclassified sequences</taxon>
        <taxon>metagenomes</taxon>
        <taxon>ecological metagenomes</taxon>
    </lineage>
</organism>
<gene>
    <name evidence="1" type="ORF">SDC9_158835</name>
</gene>
<sequence length="279" mass="32673">MFVIDVVDQYGSLARPWSVHAIFSQPCYTPFGLLNRTYQVGEMVEVLGLSETVQALIPVDITTFERQYEGYLDEEQAARNLYIGTETLRTWVKQGSVSADLSLPLGKRWIYYFKPESLEYIRQSKGLGVHTDETLKDDFIAFLKEKNYTFSFKMVFMLSMFKHCNMHGEASIDVVMEDYRRFYLNRLASQLPVDRERCMYTEEFLSDKVAVKRNMLANPFEKFERKRFVHYVKDLNLIGFNPILYASLTEQDINECTTLLTEHLREYYQNLGGLPDELL</sequence>
<evidence type="ECO:0000313" key="1">
    <source>
        <dbReference type="EMBL" id="MPN11532.1"/>
    </source>
</evidence>
<protein>
    <submittedName>
        <fullName evidence="1">Uncharacterized protein</fullName>
    </submittedName>
</protein>